<dbReference type="EMBL" id="JADOUA010000001">
    <property type="protein sequence ID" value="MBG6086508.1"/>
    <property type="molecule type" value="Genomic_DNA"/>
</dbReference>
<reference evidence="2" key="1">
    <citation type="submission" date="2020-11" db="EMBL/GenBank/DDBJ databases">
        <title>Sequencing the genomes of 1000 actinobacteria strains.</title>
        <authorList>
            <person name="Klenk H.-P."/>
        </authorList>
    </citation>
    <scope>NUCLEOTIDE SEQUENCE</scope>
    <source>
        <strain evidence="2">DSM 43175</strain>
    </source>
</reference>
<protein>
    <submittedName>
        <fullName evidence="2">Uncharacterized protein</fullName>
    </submittedName>
</protein>
<accession>A0A931GGN2</accession>
<proteinExistence type="predicted"/>
<organism evidence="2 3">
    <name type="scientific">Actinomadura viridis</name>
    <dbReference type="NCBI Taxonomy" id="58110"/>
    <lineage>
        <taxon>Bacteria</taxon>
        <taxon>Bacillati</taxon>
        <taxon>Actinomycetota</taxon>
        <taxon>Actinomycetes</taxon>
        <taxon>Streptosporangiales</taxon>
        <taxon>Thermomonosporaceae</taxon>
        <taxon>Actinomadura</taxon>
    </lineage>
</organism>
<evidence type="ECO:0000313" key="2">
    <source>
        <dbReference type="EMBL" id="MBG6086508.1"/>
    </source>
</evidence>
<gene>
    <name evidence="2" type="ORF">IW256_000621</name>
</gene>
<dbReference type="Proteomes" id="UP000614047">
    <property type="component" value="Unassembled WGS sequence"/>
</dbReference>
<comment type="caution">
    <text evidence="2">The sequence shown here is derived from an EMBL/GenBank/DDBJ whole genome shotgun (WGS) entry which is preliminary data.</text>
</comment>
<sequence>MSESVHMDAVDVHPDAHRATEEDEERVLRDLYGEPGADGIYRGEGP</sequence>
<evidence type="ECO:0000313" key="3">
    <source>
        <dbReference type="Proteomes" id="UP000614047"/>
    </source>
</evidence>
<evidence type="ECO:0000256" key="1">
    <source>
        <dbReference type="SAM" id="MobiDB-lite"/>
    </source>
</evidence>
<name>A0A931GGN2_9ACTN</name>
<keyword evidence="3" id="KW-1185">Reference proteome</keyword>
<dbReference type="AlphaFoldDB" id="A0A931GGN2"/>
<dbReference type="RefSeq" id="WP_197009500.1">
    <property type="nucleotide sequence ID" value="NZ_BAABES010000013.1"/>
</dbReference>
<feature type="region of interest" description="Disordered" evidence="1">
    <location>
        <begin position="1"/>
        <end position="26"/>
    </location>
</feature>